<dbReference type="InterPro" id="IPR005719">
    <property type="entry name" value="Dihydroorotate_DH_2"/>
</dbReference>
<dbReference type="Gene3D" id="3.20.20.70">
    <property type="entry name" value="Aldolase class I"/>
    <property type="match status" value="1"/>
</dbReference>
<evidence type="ECO:0000256" key="10">
    <source>
        <dbReference type="ARBA" id="ARBA00023002"/>
    </source>
</evidence>
<dbReference type="InterPro" id="IPR050074">
    <property type="entry name" value="DHO_dehydrogenase"/>
</dbReference>
<keyword evidence="7 13" id="KW-0285">Flavoprotein</keyword>
<dbReference type="PROSITE" id="PS00911">
    <property type="entry name" value="DHODEHASE_1"/>
    <property type="match status" value="1"/>
</dbReference>
<dbReference type="GO" id="GO:0005737">
    <property type="term" value="C:cytoplasm"/>
    <property type="evidence" value="ECO:0007669"/>
    <property type="project" value="InterPro"/>
</dbReference>
<keyword evidence="9 13" id="KW-0665">Pyrimidine biosynthesis</keyword>
<feature type="binding site" evidence="13">
    <location>
        <position position="292"/>
    </location>
    <ligand>
        <name>FMN</name>
        <dbReference type="ChEBI" id="CHEBI:58210"/>
    </ligand>
</feature>
<gene>
    <name evidence="13 15" type="primary">pyrD</name>
    <name evidence="15" type="ORF">NEIMUCOT_05484</name>
</gene>
<dbReference type="GO" id="GO:0005886">
    <property type="term" value="C:plasma membrane"/>
    <property type="evidence" value="ECO:0007669"/>
    <property type="project" value="UniProtKB-SubCell"/>
</dbReference>
<feature type="binding site" evidence="13">
    <location>
        <position position="196"/>
    </location>
    <ligand>
        <name>substrate</name>
    </ligand>
</feature>
<keyword evidence="11 13" id="KW-0472">Membrane</keyword>
<feature type="domain" description="Dihydroorotate dehydrogenase catalytic" evidence="14">
    <location>
        <begin position="71"/>
        <end position="356"/>
    </location>
</feature>
<feature type="active site" description="Nucleophile" evidence="13">
    <location>
        <position position="199"/>
    </location>
</feature>
<feature type="binding site" evidence="13">
    <location>
        <position position="196"/>
    </location>
    <ligand>
        <name>FMN</name>
        <dbReference type="ChEBI" id="CHEBI:58210"/>
    </ligand>
</feature>
<dbReference type="Pfam" id="PF01180">
    <property type="entry name" value="DHO_dh"/>
    <property type="match status" value="1"/>
</dbReference>
<accession>D2ZXX8</accession>
<comment type="cofactor">
    <cofactor evidence="13">
        <name>FMN</name>
        <dbReference type="ChEBI" id="CHEBI:58210"/>
    </cofactor>
    <text evidence="13">Binds 1 FMN per subunit.</text>
</comment>
<comment type="caution">
    <text evidence="15">The sequence shown here is derived from an EMBL/GenBank/DDBJ whole genome shotgun (WGS) entry which is preliminary data.</text>
</comment>
<comment type="catalytic activity">
    <reaction evidence="12 13">
        <text>(S)-dihydroorotate + a quinone = orotate + a quinol</text>
        <dbReference type="Rhea" id="RHEA:30187"/>
        <dbReference type="ChEBI" id="CHEBI:24646"/>
        <dbReference type="ChEBI" id="CHEBI:30839"/>
        <dbReference type="ChEBI" id="CHEBI:30864"/>
        <dbReference type="ChEBI" id="CHEBI:132124"/>
        <dbReference type="EC" id="1.3.5.2"/>
    </reaction>
</comment>
<feature type="binding site" evidence="13">
    <location>
        <position position="201"/>
    </location>
    <ligand>
        <name>substrate</name>
    </ligand>
</feature>
<comment type="subunit">
    <text evidence="5 13">Monomer.</text>
</comment>
<dbReference type="SUPFAM" id="SSF51395">
    <property type="entry name" value="FMN-linked oxidoreductases"/>
    <property type="match status" value="1"/>
</dbReference>
<comment type="subcellular location">
    <subcellularLocation>
        <location evidence="2 13">Cell membrane</location>
        <topology evidence="2 13">Peripheral membrane protein</topology>
    </subcellularLocation>
</comment>
<comment type="similarity">
    <text evidence="4 13">Belongs to the dihydroorotate dehydrogenase family. Type 2 subfamily.</text>
</comment>
<dbReference type="InterPro" id="IPR013785">
    <property type="entry name" value="Aldolase_TIM"/>
</dbReference>
<dbReference type="NCBIfam" id="NF003645">
    <property type="entry name" value="PRK05286.1-2"/>
    <property type="match status" value="1"/>
</dbReference>
<dbReference type="STRING" id="546266.NEIMUCOT_05484"/>
<dbReference type="EMBL" id="ACDX02000011">
    <property type="protein sequence ID" value="EFC88116.1"/>
    <property type="molecule type" value="Genomic_DNA"/>
</dbReference>
<evidence type="ECO:0000313" key="16">
    <source>
        <dbReference type="Proteomes" id="UP000003344"/>
    </source>
</evidence>
<evidence type="ECO:0000256" key="6">
    <source>
        <dbReference type="ARBA" id="ARBA00022475"/>
    </source>
</evidence>
<comment type="pathway">
    <text evidence="3 13">Pyrimidine metabolism; UMP biosynthesis via de novo pathway; orotate from (S)-dihydroorotate (quinone route): step 1/1.</text>
</comment>
<evidence type="ECO:0000256" key="3">
    <source>
        <dbReference type="ARBA" id="ARBA00005161"/>
    </source>
</evidence>
<evidence type="ECO:0000256" key="11">
    <source>
        <dbReference type="ARBA" id="ARBA00023136"/>
    </source>
</evidence>
<evidence type="ECO:0000259" key="14">
    <source>
        <dbReference type="Pfam" id="PF01180"/>
    </source>
</evidence>
<evidence type="ECO:0000256" key="2">
    <source>
        <dbReference type="ARBA" id="ARBA00004202"/>
    </source>
</evidence>
<name>D2ZXX8_NEIM2</name>
<dbReference type="GO" id="GO:0044205">
    <property type="term" value="P:'de novo' UMP biosynthetic process"/>
    <property type="evidence" value="ECO:0007669"/>
    <property type="project" value="UniProtKB-UniRule"/>
</dbReference>
<dbReference type="NCBIfam" id="TIGR01036">
    <property type="entry name" value="pyrD_sub2"/>
    <property type="match status" value="1"/>
</dbReference>
<dbReference type="AlphaFoldDB" id="D2ZXX8"/>
<dbReference type="Proteomes" id="UP000003344">
    <property type="component" value="Unassembled WGS sequence"/>
</dbReference>
<reference evidence="15 16" key="1">
    <citation type="submission" date="2009-10" db="EMBL/GenBank/DDBJ databases">
        <authorList>
            <person name="Weinstock G."/>
            <person name="Sodergren E."/>
            <person name="Clifton S."/>
            <person name="Fulton L."/>
            <person name="Fulton B."/>
            <person name="Courtney L."/>
            <person name="Fronick C."/>
            <person name="Harrison M."/>
            <person name="Strong C."/>
            <person name="Farmer C."/>
            <person name="Delahaunty K."/>
            <person name="Markovic C."/>
            <person name="Hall O."/>
            <person name="Minx P."/>
            <person name="Tomlinson C."/>
            <person name="Mitreva M."/>
            <person name="Nelson J."/>
            <person name="Hou S."/>
            <person name="Wollam A."/>
            <person name="Pepin K.H."/>
            <person name="Johnson M."/>
            <person name="Bhonagiri V."/>
            <person name="Nash W.E."/>
            <person name="Warren W."/>
            <person name="Chinwalla A."/>
            <person name="Mardis E.R."/>
            <person name="Wilson R.K."/>
        </authorList>
    </citation>
    <scope>NUCLEOTIDE SEQUENCE [LARGE SCALE GENOMIC DNA]</scope>
    <source>
        <strain evidence="16">ATCC 25996 / DSM 4631 / NCTC 10774 / M26</strain>
    </source>
</reference>
<evidence type="ECO:0000313" key="15">
    <source>
        <dbReference type="EMBL" id="EFC88116.1"/>
    </source>
</evidence>
<dbReference type="eggNOG" id="COG0167">
    <property type="taxonomic scope" value="Bacteria"/>
</dbReference>
<feature type="binding site" evidence="13">
    <location>
        <position position="269"/>
    </location>
    <ligand>
        <name>FMN</name>
        <dbReference type="ChEBI" id="CHEBI:58210"/>
    </ligand>
</feature>
<feature type="binding site" evidence="13">
    <location>
        <begin position="135"/>
        <end position="139"/>
    </location>
    <ligand>
        <name>substrate</name>
    </ligand>
</feature>
<keyword evidence="10 13" id="KW-0560">Oxidoreductase</keyword>
<dbReference type="GO" id="GO:0106430">
    <property type="term" value="F:dihydroorotate dehydrogenase (quinone) activity"/>
    <property type="evidence" value="ECO:0007669"/>
    <property type="project" value="UniProtKB-EC"/>
</dbReference>
<dbReference type="InterPro" id="IPR005720">
    <property type="entry name" value="Dihydroorotate_DH_cat"/>
</dbReference>
<feature type="binding site" evidence="13">
    <location>
        <position position="110"/>
    </location>
    <ligand>
        <name>FMN</name>
        <dbReference type="ChEBI" id="CHEBI:58210"/>
    </ligand>
</feature>
<feature type="binding site" evidence="13">
    <location>
        <position position="241"/>
    </location>
    <ligand>
        <name>FMN</name>
        <dbReference type="ChEBI" id="CHEBI:58210"/>
    </ligand>
</feature>
<dbReference type="UniPathway" id="UPA00070">
    <property type="reaction ID" value="UER00946"/>
</dbReference>
<evidence type="ECO:0000256" key="9">
    <source>
        <dbReference type="ARBA" id="ARBA00022975"/>
    </source>
</evidence>
<evidence type="ECO:0000256" key="8">
    <source>
        <dbReference type="ARBA" id="ARBA00022643"/>
    </source>
</evidence>
<feature type="binding site" evidence="13">
    <location>
        <position position="90"/>
    </location>
    <ligand>
        <name>substrate</name>
    </ligand>
</feature>
<feature type="binding site" evidence="13">
    <location>
        <position position="321"/>
    </location>
    <ligand>
        <name>FMN</name>
        <dbReference type="ChEBI" id="CHEBI:58210"/>
    </ligand>
</feature>
<dbReference type="InterPro" id="IPR001295">
    <property type="entry name" value="Dihydroorotate_DH_CS"/>
</dbReference>
<dbReference type="PANTHER" id="PTHR48109:SF4">
    <property type="entry name" value="DIHYDROOROTATE DEHYDROGENASE (QUINONE), MITOCHONDRIAL"/>
    <property type="match status" value="1"/>
</dbReference>
<dbReference type="NCBIfam" id="NF003652">
    <property type="entry name" value="PRK05286.2-5"/>
    <property type="match status" value="1"/>
</dbReference>
<comment type="function">
    <text evidence="1 13">Catalyzes the conversion of dihydroorotate to orotate with quinone as electron acceptor.</text>
</comment>
<protein>
    <recommendedName>
        <fullName evidence="13">Dihydroorotate dehydrogenase (quinone)</fullName>
        <ecNumber evidence="13">1.3.5.2</ecNumber>
    </recommendedName>
    <alternativeName>
        <fullName evidence="13">DHOdehase</fullName>
        <shortName evidence="13">DHOD</shortName>
        <shortName evidence="13">DHODase</shortName>
    </alternativeName>
    <alternativeName>
        <fullName evidence="13">Dihydroorotate oxidase</fullName>
    </alternativeName>
</protein>
<keyword evidence="8 13" id="KW-0288">FMN</keyword>
<evidence type="ECO:0000256" key="13">
    <source>
        <dbReference type="HAMAP-Rule" id="MF_00225"/>
    </source>
</evidence>
<evidence type="ECO:0000256" key="12">
    <source>
        <dbReference type="ARBA" id="ARBA00048639"/>
    </source>
</evidence>
<dbReference type="NCBIfam" id="NF003646">
    <property type="entry name" value="PRK05286.1-4"/>
    <property type="match status" value="1"/>
</dbReference>
<sequence length="361" mass="39063">MKICLDGRKIRQFRVKYDGLPIIRKKPMYSLARSLLFKIDAEKAHHFTLDALNKVYKLGLLPIFDNRTKPVKLMGITLPNPVGLAAGLDKNGEYIDALGALGFGFLEIGTVTPKPQPGNPQPRLFRVPEHQGIINRMGFNNHGIDAMIQNIEKSRYQGVLGINIGKNAVTPIENAADDYLICLEKAYAHASYITVNISSPNTKNLRALQGGDELSALLEALKNKQAQLAAEHGKYVPLAVKIAPDLDEAQIEDIAHVVKAVEMDGIIATNTTIDKSSLGSHPLAGEQGGLSGLPVREKSNQVLKMLAEHIDGKLPIIGVGGIMNGKDAAEKIRLGATAVQVYSGMIYKGPALVKECLVALK</sequence>
<dbReference type="EC" id="1.3.5.2" evidence="13"/>
<evidence type="ECO:0000256" key="7">
    <source>
        <dbReference type="ARBA" id="ARBA00022630"/>
    </source>
</evidence>
<feature type="binding site" evidence="13">
    <location>
        <begin position="86"/>
        <end position="90"/>
    </location>
    <ligand>
        <name>FMN</name>
        <dbReference type="ChEBI" id="CHEBI:58210"/>
    </ligand>
</feature>
<dbReference type="PANTHER" id="PTHR48109">
    <property type="entry name" value="DIHYDROOROTATE DEHYDROGENASE (QUINONE), MITOCHONDRIAL-RELATED"/>
    <property type="match status" value="1"/>
</dbReference>
<evidence type="ECO:0000256" key="4">
    <source>
        <dbReference type="ARBA" id="ARBA00005359"/>
    </source>
</evidence>
<dbReference type="NCBIfam" id="NF003644">
    <property type="entry name" value="PRK05286.1-1"/>
    <property type="match status" value="1"/>
</dbReference>
<keyword evidence="6 13" id="KW-1003">Cell membrane</keyword>
<feature type="binding site" evidence="13">
    <location>
        <position position="163"/>
    </location>
    <ligand>
        <name>FMN</name>
        <dbReference type="ChEBI" id="CHEBI:58210"/>
    </ligand>
</feature>
<evidence type="ECO:0000256" key="5">
    <source>
        <dbReference type="ARBA" id="ARBA00011245"/>
    </source>
</evidence>
<dbReference type="CDD" id="cd04738">
    <property type="entry name" value="DHOD_2_like"/>
    <property type="match status" value="1"/>
</dbReference>
<evidence type="ECO:0000256" key="1">
    <source>
        <dbReference type="ARBA" id="ARBA00003125"/>
    </source>
</evidence>
<feature type="binding site" evidence="13">
    <location>
        <begin position="342"/>
        <end position="343"/>
    </location>
    <ligand>
        <name>FMN</name>
        <dbReference type="ChEBI" id="CHEBI:58210"/>
    </ligand>
</feature>
<proteinExistence type="inferred from homology"/>
<dbReference type="FunFam" id="3.20.20.70:FF:000028">
    <property type="entry name" value="Dihydroorotate dehydrogenase (quinone)"/>
    <property type="match status" value="1"/>
</dbReference>
<organism evidence="15 16">
    <name type="scientific">Neisseria mucosa (strain ATCC 25996 / DSM 4631 / NCTC 10774 / M26)</name>
    <dbReference type="NCBI Taxonomy" id="546266"/>
    <lineage>
        <taxon>Bacteria</taxon>
        <taxon>Pseudomonadati</taxon>
        <taxon>Pseudomonadota</taxon>
        <taxon>Betaproteobacteria</taxon>
        <taxon>Neisseriales</taxon>
        <taxon>Neisseriaceae</taxon>
        <taxon>Neisseria</taxon>
    </lineage>
</organism>
<dbReference type="HAMAP" id="MF_00225">
    <property type="entry name" value="DHO_dh_type2"/>
    <property type="match status" value="1"/>
</dbReference>
<feature type="binding site" evidence="13">
    <location>
        <begin position="270"/>
        <end position="271"/>
    </location>
    <ligand>
        <name>substrate</name>
    </ligand>
</feature>
<dbReference type="GO" id="GO:0006207">
    <property type="term" value="P:'de novo' pyrimidine nucleobase biosynthetic process"/>
    <property type="evidence" value="ECO:0007669"/>
    <property type="project" value="UniProtKB-UniRule"/>
</dbReference>